<dbReference type="RefSeq" id="WP_073601203.1">
    <property type="nucleotide sequence ID" value="NZ_MRCB01000033.1"/>
</dbReference>
<name>A0A1U7H9K5_9CYAN</name>
<gene>
    <name evidence="1" type="ORF">NIES593_19660</name>
</gene>
<evidence type="ECO:0000313" key="1">
    <source>
        <dbReference type="EMBL" id="OKH20215.1"/>
    </source>
</evidence>
<keyword evidence="2" id="KW-1185">Reference proteome</keyword>
<dbReference type="AlphaFoldDB" id="A0A1U7H9K5"/>
<evidence type="ECO:0000313" key="2">
    <source>
        <dbReference type="Proteomes" id="UP000186868"/>
    </source>
</evidence>
<proteinExistence type="predicted"/>
<dbReference type="EMBL" id="MRCB01000033">
    <property type="protein sequence ID" value="OKH20215.1"/>
    <property type="molecule type" value="Genomic_DNA"/>
</dbReference>
<dbReference type="Proteomes" id="UP000186868">
    <property type="component" value="Unassembled WGS sequence"/>
</dbReference>
<accession>A0A1U7H9K5</accession>
<organism evidence="1 2">
    <name type="scientific">Hydrococcus rivularis NIES-593</name>
    <dbReference type="NCBI Taxonomy" id="1921803"/>
    <lineage>
        <taxon>Bacteria</taxon>
        <taxon>Bacillati</taxon>
        <taxon>Cyanobacteriota</taxon>
        <taxon>Cyanophyceae</taxon>
        <taxon>Pleurocapsales</taxon>
        <taxon>Hydrococcaceae</taxon>
        <taxon>Hydrococcus</taxon>
    </lineage>
</organism>
<sequence length="164" mass="17345">MTTWVYDVTLTGIVNQQRFQRPGQLVISNDSIVNPQGTSNDVNFWEVGLFSSDVPSLGPANPQGTGAITFVTNNALLGRSPVDTVYEAYDSQTNTVYIGPDPQTLSYGQNQFSSGGLLSTPGLISSGYMALQPQNDNSILGAIDFSGPGGGYQAQFSGTLVQVV</sequence>
<protein>
    <submittedName>
        <fullName evidence="1">Uncharacterized protein</fullName>
    </submittedName>
</protein>
<comment type="caution">
    <text evidence="1">The sequence shown here is derived from an EMBL/GenBank/DDBJ whole genome shotgun (WGS) entry which is preliminary data.</text>
</comment>
<reference evidence="1 2" key="1">
    <citation type="submission" date="2016-11" db="EMBL/GenBank/DDBJ databases">
        <title>Draft Genome Sequences of Nine Cyanobacterial Strains from Diverse Habitats.</title>
        <authorList>
            <person name="Zhu T."/>
            <person name="Hou S."/>
            <person name="Lu X."/>
            <person name="Hess W.R."/>
        </authorList>
    </citation>
    <scope>NUCLEOTIDE SEQUENCE [LARGE SCALE GENOMIC DNA]</scope>
    <source>
        <strain evidence="1 2">NIES-593</strain>
    </source>
</reference>